<protein>
    <submittedName>
        <fullName evidence="1">Uncharacterized protein</fullName>
    </submittedName>
</protein>
<proteinExistence type="predicted"/>
<feature type="non-terminal residue" evidence="1">
    <location>
        <position position="107"/>
    </location>
</feature>
<dbReference type="AlphaFoldDB" id="A0A382VPA1"/>
<dbReference type="Pfam" id="PF22091">
    <property type="entry name" value="DUF6941"/>
    <property type="match status" value="1"/>
</dbReference>
<evidence type="ECO:0000313" key="1">
    <source>
        <dbReference type="EMBL" id="SVD48337.1"/>
    </source>
</evidence>
<name>A0A382VPA1_9ZZZZ</name>
<dbReference type="InterPro" id="IPR054221">
    <property type="entry name" value="DUF6941"/>
</dbReference>
<dbReference type="EMBL" id="UINC01153555">
    <property type="protein sequence ID" value="SVD48337.1"/>
    <property type="molecule type" value="Genomic_DNA"/>
</dbReference>
<sequence length="107" mass="11130">MEIDLAILADAATIDATGKLNILGVFDRIQVGQFPAQFARVALVLRLAAGTSEVGAHEMDIKLIDPGGREIFSLNGEMQLGSGGGAHGGIRVPHILNIDGLVFPDPG</sequence>
<reference evidence="1" key="1">
    <citation type="submission" date="2018-05" db="EMBL/GenBank/DDBJ databases">
        <authorList>
            <person name="Lanie J.A."/>
            <person name="Ng W.-L."/>
            <person name="Kazmierczak K.M."/>
            <person name="Andrzejewski T.M."/>
            <person name="Davidsen T.M."/>
            <person name="Wayne K.J."/>
            <person name="Tettelin H."/>
            <person name="Glass J.I."/>
            <person name="Rusch D."/>
            <person name="Podicherti R."/>
            <person name="Tsui H.-C.T."/>
            <person name="Winkler M.E."/>
        </authorList>
    </citation>
    <scope>NUCLEOTIDE SEQUENCE</scope>
</reference>
<gene>
    <name evidence="1" type="ORF">METZ01_LOCUS401191</name>
</gene>
<organism evidence="1">
    <name type="scientific">marine metagenome</name>
    <dbReference type="NCBI Taxonomy" id="408172"/>
    <lineage>
        <taxon>unclassified sequences</taxon>
        <taxon>metagenomes</taxon>
        <taxon>ecological metagenomes</taxon>
    </lineage>
</organism>
<accession>A0A382VPA1</accession>